<comment type="caution">
    <text evidence="2">The sequence shown here is derived from an EMBL/GenBank/DDBJ whole genome shotgun (WGS) entry which is preliminary data.</text>
</comment>
<dbReference type="PANTHER" id="PTHR43433">
    <property type="entry name" value="HYDROLASE, ALPHA/BETA FOLD FAMILY PROTEIN"/>
    <property type="match status" value="1"/>
</dbReference>
<dbReference type="Pfam" id="PF00561">
    <property type="entry name" value="Abhydrolase_1"/>
    <property type="match status" value="1"/>
</dbReference>
<dbReference type="InterPro" id="IPR029058">
    <property type="entry name" value="AB_hydrolase_fold"/>
</dbReference>
<feature type="domain" description="AB hydrolase-1" evidence="1">
    <location>
        <begin position="42"/>
        <end position="228"/>
    </location>
</feature>
<dbReference type="PANTHER" id="PTHR43433:SF4">
    <property type="entry name" value="NON-HEME CHLOROPEROXIDASE-RELATED"/>
    <property type="match status" value="1"/>
</dbReference>
<sequence>MNHATPLLLLPGLMNDARIWEPLTTAIEGGRTVQVAPTHLHDSIAESARAAIAAMPAGTFAVAGFSLGGYVAQEVCRQAGDRIAGLGLLDTSARADTEEAKQARNRMIQAVDGAEGAGTTATFGQVAQGFAARIVHASRLQDGELLRLLFDMAAAVGSQGFVRQQRAAMNRADTRDLLPRMNVPAVVVCGREDQVTPLGLSQEMASLLPDAELVAVAESGHMSILEQPAPVVAALLRWLQRVDAAANARQCGEQSRPSVE</sequence>
<proteinExistence type="predicted"/>
<dbReference type="InterPro" id="IPR000073">
    <property type="entry name" value="AB_hydrolase_1"/>
</dbReference>
<reference evidence="2 3" key="1">
    <citation type="submission" date="2018-07" db="EMBL/GenBank/DDBJ databases">
        <title>Genomic Encyclopedia of Type Strains, Phase IV (KMG-IV): sequencing the most valuable type-strain genomes for metagenomic binning, comparative biology and taxonomic classification.</title>
        <authorList>
            <person name="Goeker M."/>
        </authorList>
    </citation>
    <scope>NUCLEOTIDE SEQUENCE [LARGE SCALE GENOMIC DNA]</scope>
    <source>
        <strain evidence="2 3">DSM 21352</strain>
    </source>
</reference>
<evidence type="ECO:0000259" key="1">
    <source>
        <dbReference type="Pfam" id="PF00561"/>
    </source>
</evidence>
<dbReference type="Gene3D" id="3.40.50.1820">
    <property type="entry name" value="alpha/beta hydrolase"/>
    <property type="match status" value="1"/>
</dbReference>
<accession>A0A370FDH9</accession>
<protein>
    <submittedName>
        <fullName evidence="2">Pimeloyl-ACP methyl ester carboxylesterase</fullName>
    </submittedName>
</protein>
<dbReference type="RefSeq" id="WP_170159408.1">
    <property type="nucleotide sequence ID" value="NZ_QQAV01000007.1"/>
</dbReference>
<organism evidence="2 3">
    <name type="scientific">Pseudacidovorax intermedius</name>
    <dbReference type="NCBI Taxonomy" id="433924"/>
    <lineage>
        <taxon>Bacteria</taxon>
        <taxon>Pseudomonadati</taxon>
        <taxon>Pseudomonadota</taxon>
        <taxon>Betaproteobacteria</taxon>
        <taxon>Burkholderiales</taxon>
        <taxon>Comamonadaceae</taxon>
        <taxon>Pseudacidovorax</taxon>
    </lineage>
</organism>
<dbReference type="Proteomes" id="UP000255265">
    <property type="component" value="Unassembled WGS sequence"/>
</dbReference>
<dbReference type="AlphaFoldDB" id="A0A370FDH9"/>
<gene>
    <name evidence="2" type="ORF">DFR41_107183</name>
</gene>
<evidence type="ECO:0000313" key="2">
    <source>
        <dbReference type="EMBL" id="RDI22780.1"/>
    </source>
</evidence>
<dbReference type="EMBL" id="QQAV01000007">
    <property type="protein sequence ID" value="RDI22780.1"/>
    <property type="molecule type" value="Genomic_DNA"/>
</dbReference>
<name>A0A370FDH9_9BURK</name>
<keyword evidence="3" id="KW-1185">Reference proteome</keyword>
<evidence type="ECO:0000313" key="3">
    <source>
        <dbReference type="Proteomes" id="UP000255265"/>
    </source>
</evidence>
<dbReference type="InterPro" id="IPR050471">
    <property type="entry name" value="AB_hydrolase"/>
</dbReference>
<dbReference type="SUPFAM" id="SSF53474">
    <property type="entry name" value="alpha/beta-Hydrolases"/>
    <property type="match status" value="1"/>
</dbReference>